<protein>
    <recommendedName>
        <fullName evidence="4">Multidrug transporter</fullName>
    </recommendedName>
</protein>
<feature type="signal peptide" evidence="1">
    <location>
        <begin position="1"/>
        <end position="27"/>
    </location>
</feature>
<dbReference type="OrthoDB" id="332175at2"/>
<evidence type="ECO:0000313" key="2">
    <source>
        <dbReference type="EMBL" id="PTQ89626.1"/>
    </source>
</evidence>
<sequence>MSLFPRHALATFSLCVASMTAAMPSFAEELDDQINQRPSAMAMAGDAIFARPVLLALTLGGTATFVASLPFTALGGNVEEAAKTLVIGPAKSTFTRCMGCTATQDEWKNQATSKADN</sequence>
<dbReference type="RefSeq" id="WP_107865580.1">
    <property type="nucleotide sequence ID" value="NZ_QAON01000006.1"/>
</dbReference>
<evidence type="ECO:0000256" key="1">
    <source>
        <dbReference type="SAM" id="SignalP"/>
    </source>
</evidence>
<keyword evidence="3" id="KW-1185">Reference proteome</keyword>
<reference evidence="2 3" key="1">
    <citation type="submission" date="2018-04" db="EMBL/GenBank/DDBJ databases">
        <title>Genomic Encyclopedia of Archaeal and Bacterial Type Strains, Phase II (KMG-II): from individual species to whole genera.</title>
        <authorList>
            <person name="Goeker M."/>
        </authorList>
    </citation>
    <scope>NUCLEOTIDE SEQUENCE [LARGE SCALE GENOMIC DNA]</scope>
    <source>
        <strain evidence="2 3">DSM 5822</strain>
    </source>
</reference>
<proteinExistence type="predicted"/>
<accession>A0A2T5IZY6</accession>
<comment type="caution">
    <text evidence="2">The sequence shown here is derived from an EMBL/GenBank/DDBJ whole genome shotgun (WGS) entry which is preliminary data.</text>
</comment>
<dbReference type="Proteomes" id="UP000244223">
    <property type="component" value="Unassembled WGS sequence"/>
</dbReference>
<name>A0A2T5IZY6_9GAMM</name>
<feature type="chain" id="PRO_5015582554" description="Multidrug transporter" evidence="1">
    <location>
        <begin position="28"/>
        <end position="117"/>
    </location>
</feature>
<keyword evidence="1" id="KW-0732">Signal</keyword>
<evidence type="ECO:0000313" key="3">
    <source>
        <dbReference type="Proteomes" id="UP000244223"/>
    </source>
</evidence>
<dbReference type="AlphaFoldDB" id="A0A2T5IZY6"/>
<organism evidence="2 3">
    <name type="scientific">Agitococcus lubricus</name>
    <dbReference type="NCBI Taxonomy" id="1077255"/>
    <lineage>
        <taxon>Bacteria</taxon>
        <taxon>Pseudomonadati</taxon>
        <taxon>Pseudomonadota</taxon>
        <taxon>Gammaproteobacteria</taxon>
        <taxon>Moraxellales</taxon>
        <taxon>Moraxellaceae</taxon>
        <taxon>Agitococcus</taxon>
    </lineage>
</organism>
<gene>
    <name evidence="2" type="ORF">C8N29_106157</name>
</gene>
<dbReference type="EMBL" id="QAON01000006">
    <property type="protein sequence ID" value="PTQ89626.1"/>
    <property type="molecule type" value="Genomic_DNA"/>
</dbReference>
<evidence type="ECO:0008006" key="4">
    <source>
        <dbReference type="Google" id="ProtNLM"/>
    </source>
</evidence>